<dbReference type="eggNOG" id="KOG1947">
    <property type="taxonomic scope" value="Eukaryota"/>
</dbReference>
<dbReference type="InParanoid" id="I4YBR1"/>
<keyword evidence="4" id="KW-1185">Reference proteome</keyword>
<dbReference type="GO" id="GO:0019005">
    <property type="term" value="C:SCF ubiquitin ligase complex"/>
    <property type="evidence" value="ECO:0007669"/>
    <property type="project" value="TreeGrafter"/>
</dbReference>
<dbReference type="HOGENOM" id="CLU_006598_2_0_1"/>
<evidence type="ECO:0000256" key="1">
    <source>
        <dbReference type="SAM" id="MobiDB-lite"/>
    </source>
</evidence>
<dbReference type="SMART" id="SM00367">
    <property type="entry name" value="LRR_CC"/>
    <property type="match status" value="5"/>
</dbReference>
<dbReference type="Pfam" id="PF23550">
    <property type="entry name" value="zf_Tbcl_Rhp7"/>
    <property type="match status" value="1"/>
</dbReference>
<dbReference type="OrthoDB" id="421226at2759"/>
<feature type="compositionally biased region" description="Polar residues" evidence="1">
    <location>
        <begin position="40"/>
        <end position="56"/>
    </location>
</feature>
<protein>
    <submittedName>
        <fullName evidence="3">RNI-like protein</fullName>
    </submittedName>
</protein>
<dbReference type="InterPro" id="IPR056451">
    <property type="entry name" value="Znf_Tbcl_Rhp7"/>
</dbReference>
<evidence type="ECO:0000259" key="2">
    <source>
        <dbReference type="Pfam" id="PF23550"/>
    </source>
</evidence>
<dbReference type="KEGG" id="wse:WALSEDRAFT_57493"/>
<accession>I4YBR1</accession>
<dbReference type="OMA" id="ACRHISR"/>
<dbReference type="GO" id="GO:0031146">
    <property type="term" value="P:SCF-dependent proteasomal ubiquitin-dependent protein catabolic process"/>
    <property type="evidence" value="ECO:0007669"/>
    <property type="project" value="TreeGrafter"/>
</dbReference>
<dbReference type="RefSeq" id="XP_006958435.1">
    <property type="nucleotide sequence ID" value="XM_006958373.1"/>
</dbReference>
<evidence type="ECO:0000313" key="4">
    <source>
        <dbReference type="Proteomes" id="UP000005242"/>
    </source>
</evidence>
<organism evidence="3 4">
    <name type="scientific">Wallemia mellicola (strain ATCC MYA-4683 / CBS 633.66)</name>
    <name type="common">Wallemia sebi (CBS 633.66)</name>
    <dbReference type="NCBI Taxonomy" id="671144"/>
    <lineage>
        <taxon>Eukaryota</taxon>
        <taxon>Fungi</taxon>
        <taxon>Dikarya</taxon>
        <taxon>Basidiomycota</taxon>
        <taxon>Wallemiomycotina</taxon>
        <taxon>Wallemiomycetes</taxon>
        <taxon>Wallemiales</taxon>
        <taxon>Wallemiaceae</taxon>
        <taxon>Wallemia</taxon>
    </lineage>
</organism>
<feature type="compositionally biased region" description="Acidic residues" evidence="1">
    <location>
        <begin position="63"/>
        <end position="75"/>
    </location>
</feature>
<proteinExistence type="predicted"/>
<feature type="domain" description="DNA repair protein rhp7 treble clef" evidence="2">
    <location>
        <begin position="108"/>
        <end position="146"/>
    </location>
</feature>
<dbReference type="InterPro" id="IPR006553">
    <property type="entry name" value="Leu-rich_rpt_Cys-con_subtyp"/>
</dbReference>
<dbReference type="STRING" id="671144.I4YBR1"/>
<dbReference type="Gene3D" id="3.80.10.10">
    <property type="entry name" value="Ribonuclease Inhibitor"/>
    <property type="match status" value="1"/>
</dbReference>
<dbReference type="AlphaFoldDB" id="I4YBR1"/>
<feature type="region of interest" description="Disordered" evidence="1">
    <location>
        <begin position="24"/>
        <end position="109"/>
    </location>
</feature>
<dbReference type="Proteomes" id="UP000005242">
    <property type="component" value="Unassembled WGS sequence"/>
</dbReference>
<reference evidence="3 4" key="1">
    <citation type="journal article" date="2012" name="Fungal Genet. Biol.">
        <title>The genome of the xerotolerant mold Wallemia sebi reveals adaptations to osmotic stress and suggests cryptic sexual reproduction.</title>
        <authorList>
            <person name="Padamsee M."/>
            <person name="Kumar T.K.A."/>
            <person name="Riley R."/>
            <person name="Binder M."/>
            <person name="Boyd A."/>
            <person name="Calvo A.M."/>
            <person name="Furukawa K."/>
            <person name="Hesse C."/>
            <person name="Hohmann S."/>
            <person name="James T.Y."/>
            <person name="LaButti K."/>
            <person name="Lapidus A."/>
            <person name="Lindquist E."/>
            <person name="Lucas S."/>
            <person name="Miller K."/>
            <person name="Shantappa S."/>
            <person name="Grigoriev I.V."/>
            <person name="Hibbett D.S."/>
            <person name="McLaughlin D.J."/>
            <person name="Spatafora J.W."/>
            <person name="Aime M.C."/>
        </authorList>
    </citation>
    <scope>NUCLEOTIDE SEQUENCE [LARGE SCALE GENOMIC DNA]</scope>
    <source>
        <strain evidence="4">ATCC MYA-4683 / CBS 633.66</strain>
    </source>
</reference>
<dbReference type="InterPro" id="IPR032675">
    <property type="entry name" value="LRR_dom_sf"/>
</dbReference>
<dbReference type="PANTHER" id="PTHR13318">
    <property type="entry name" value="PARTNER OF PAIRED, ISOFORM B-RELATED"/>
    <property type="match status" value="1"/>
</dbReference>
<dbReference type="FunCoup" id="I4YBR1">
    <property type="interactions" value="170"/>
</dbReference>
<evidence type="ECO:0000313" key="3">
    <source>
        <dbReference type="EMBL" id="EIM21403.1"/>
    </source>
</evidence>
<dbReference type="EMBL" id="JH668232">
    <property type="protein sequence ID" value="EIM21403.1"/>
    <property type="molecule type" value="Genomic_DNA"/>
</dbReference>
<name>I4YBR1_WALMC</name>
<dbReference type="SUPFAM" id="SSF52047">
    <property type="entry name" value="RNI-like"/>
    <property type="match status" value="2"/>
</dbReference>
<gene>
    <name evidence="3" type="ORF">WALSEDRAFT_57493</name>
</gene>
<sequence length="555" mass="61296">MVRNNTNNTVRGPTSALTSFLREQGITGPAGYPYRRLDQPANNQTTPANASTSQTPLPQDQSSDSEDLDRDDDIEPSSKRLKVQTQIDQEEDPYTAPSRAESTSSGGIGSKTACIECQSKVIITKYTPPGPDGIGVLCPKCTTALGIDPFKQDQPKRKKAPKREKRNVPSIELPKKPKSLSDYAIKVIIDNIDHVESLNEIGINALETIAKIISKNRSLNPRTLQLFLGSHQESLSLYDAANLDTECLKSIAVLCPHLKNLTIHFAGQLSGDVIKAWTSKFKNLTSLDIHGAYLVKPNDWVAMIKKFGSSLTSFKVSHCSKFDESCVEALGNTCANLESLSLSQIMMYNQGIDHLCKLEKIKQLEIIEINGEVTSEAIVNLLKYIGGGIELLTLSKNPDLDDETLSVGIKLHCPNIRQLNLSDCESFENDGFKSLFNDWNAENLNVLDISKDYTIVDDGIEAIVDNVGKNIEVFGMNKLKNVTRNQLISISTKMPKLKEIDISWCSQTDDSVIKSFMENCQHLKQIKCFGCLLLTRFCPQKSGVQIIGCPALLML</sequence>
<dbReference type="GeneID" id="18472919"/>